<gene>
    <name evidence="2" type="ORF">SAMN05444354_12270</name>
</gene>
<dbReference type="Proteomes" id="UP000182719">
    <property type="component" value="Unassembled WGS sequence"/>
</dbReference>
<feature type="region of interest" description="Disordered" evidence="1">
    <location>
        <begin position="1"/>
        <end position="30"/>
    </location>
</feature>
<dbReference type="AlphaFoldDB" id="A0A1H8AV83"/>
<accession>A0A1H8AV83</accession>
<dbReference type="EMBL" id="FOAP01000022">
    <property type="protein sequence ID" value="SEM74721.1"/>
    <property type="molecule type" value="Genomic_DNA"/>
</dbReference>
<reference evidence="3" key="1">
    <citation type="submission" date="2016-10" db="EMBL/GenBank/DDBJ databases">
        <authorList>
            <person name="Varghese N."/>
            <person name="Submissions S."/>
        </authorList>
    </citation>
    <scope>NUCLEOTIDE SEQUENCE [LARGE SCALE GENOMIC DNA]</scope>
    <source>
        <strain evidence="3">DSM 17044</strain>
    </source>
</reference>
<evidence type="ECO:0000313" key="2">
    <source>
        <dbReference type="EMBL" id="SEM74721.1"/>
    </source>
</evidence>
<proteinExistence type="predicted"/>
<keyword evidence="3" id="KW-1185">Reference proteome</keyword>
<dbReference type="RefSeq" id="WP_075010095.1">
    <property type="nucleotide sequence ID" value="NZ_FOAP01000022.1"/>
</dbReference>
<sequence>MSTPKEKDLAEAKDRHSAKQEEQRKAVRRQVRAGLSDAAIARVLRMGKATVKQLRTELGLPKNSGRRE</sequence>
<protein>
    <submittedName>
        <fullName evidence="2">Uncharacterized protein</fullName>
    </submittedName>
</protein>
<organism evidence="2 3">
    <name type="scientific">Stigmatella aurantiaca</name>
    <dbReference type="NCBI Taxonomy" id="41"/>
    <lineage>
        <taxon>Bacteria</taxon>
        <taxon>Pseudomonadati</taxon>
        <taxon>Myxococcota</taxon>
        <taxon>Myxococcia</taxon>
        <taxon>Myxococcales</taxon>
        <taxon>Cystobacterineae</taxon>
        <taxon>Archangiaceae</taxon>
        <taxon>Stigmatella</taxon>
    </lineage>
</organism>
<evidence type="ECO:0000313" key="3">
    <source>
        <dbReference type="Proteomes" id="UP000182719"/>
    </source>
</evidence>
<evidence type="ECO:0000256" key="1">
    <source>
        <dbReference type="SAM" id="MobiDB-lite"/>
    </source>
</evidence>
<feature type="compositionally biased region" description="Basic and acidic residues" evidence="1">
    <location>
        <begin position="1"/>
        <end position="25"/>
    </location>
</feature>
<name>A0A1H8AV83_STIAU</name>